<comment type="catalytic activity">
    <reaction evidence="9">
        <text>ATP + H2O = ADP + phosphate + H(+)</text>
        <dbReference type="Rhea" id="RHEA:13065"/>
        <dbReference type="ChEBI" id="CHEBI:15377"/>
        <dbReference type="ChEBI" id="CHEBI:15378"/>
        <dbReference type="ChEBI" id="CHEBI:30616"/>
        <dbReference type="ChEBI" id="CHEBI:43474"/>
        <dbReference type="ChEBI" id="CHEBI:456216"/>
        <dbReference type="EC" id="3.6.4.13"/>
    </reaction>
</comment>
<dbReference type="InterPro" id="IPR041094">
    <property type="entry name" value="Brr2_helicase_PWI"/>
</dbReference>
<dbReference type="Gene3D" id="2.60.40.150">
    <property type="entry name" value="C2 domain"/>
    <property type="match status" value="2"/>
</dbReference>
<dbReference type="InterPro" id="IPR001650">
    <property type="entry name" value="Helicase_C-like"/>
</dbReference>
<dbReference type="InterPro" id="IPR014001">
    <property type="entry name" value="Helicase_ATP-bd"/>
</dbReference>
<dbReference type="CDD" id="cd18019">
    <property type="entry name" value="DEXHc_Brr2_1"/>
    <property type="match status" value="1"/>
</dbReference>
<feature type="region of interest" description="Disordered" evidence="10">
    <location>
        <begin position="198"/>
        <end position="283"/>
    </location>
</feature>
<comment type="subcellular location">
    <subcellularLocation>
        <location evidence="1">Nucleus</location>
    </subcellularLocation>
</comment>
<dbReference type="InterPro" id="IPR048863">
    <property type="entry name" value="BRR2_plug"/>
</dbReference>
<proteinExistence type="predicted"/>
<dbReference type="FunFam" id="3.40.50.300:FF:000368">
    <property type="entry name" value="U5 small nuclear ribonucleoprotein 200 kDa helicase"/>
    <property type="match status" value="1"/>
</dbReference>
<dbReference type="InterPro" id="IPR011545">
    <property type="entry name" value="DEAD/DEAH_box_helicase_dom"/>
</dbReference>
<dbReference type="Pfam" id="PF21188">
    <property type="entry name" value="BRR2_plug"/>
    <property type="match status" value="1"/>
</dbReference>
<dbReference type="EC" id="3.6.4.13" evidence="2"/>
<gene>
    <name evidence="13" type="ORF">JMJ35_002095</name>
</gene>
<dbReference type="PANTHER" id="PTHR47961">
    <property type="entry name" value="DNA POLYMERASE THETA, PUTATIVE (AFU_ORTHOLOGUE AFUA_1G05260)-RELATED"/>
    <property type="match status" value="1"/>
</dbReference>
<dbReference type="InterPro" id="IPR050474">
    <property type="entry name" value="Hel308_SKI2-like"/>
</dbReference>
<dbReference type="PROSITE" id="PS51192">
    <property type="entry name" value="HELICASE_ATP_BIND_1"/>
    <property type="match status" value="2"/>
</dbReference>
<evidence type="ECO:0000256" key="10">
    <source>
        <dbReference type="SAM" id="MobiDB-lite"/>
    </source>
</evidence>
<feature type="domain" description="Helicase C-terminal" evidence="12">
    <location>
        <begin position="784"/>
        <end position="968"/>
    </location>
</feature>
<dbReference type="Proteomes" id="UP001166286">
    <property type="component" value="Unassembled WGS sequence"/>
</dbReference>
<dbReference type="FunFam" id="1.10.150.20:FF:000004">
    <property type="entry name" value="U5 small nuclear ribonucleoprotein helicase"/>
    <property type="match status" value="1"/>
</dbReference>
<evidence type="ECO:0000256" key="8">
    <source>
        <dbReference type="ARBA" id="ARBA00023242"/>
    </source>
</evidence>
<dbReference type="PANTHER" id="PTHR47961:SF4">
    <property type="entry name" value="ACTIVATING SIGNAL COINTEGRATOR 1 COMPLEX SUBUNIT 3"/>
    <property type="match status" value="1"/>
</dbReference>
<dbReference type="Pfam" id="PF02889">
    <property type="entry name" value="Sec63"/>
    <property type="match status" value="2"/>
</dbReference>
<accession>A0AA39R8K0</accession>
<dbReference type="Gene3D" id="1.10.10.10">
    <property type="entry name" value="Winged helix-like DNA-binding domain superfamily/Winged helix DNA-binding domain"/>
    <property type="match status" value="2"/>
</dbReference>
<dbReference type="GO" id="GO:0000393">
    <property type="term" value="P:spliceosomal conformational changes to generate catalytic conformation"/>
    <property type="evidence" value="ECO:0007669"/>
    <property type="project" value="UniProtKB-ARBA"/>
</dbReference>
<dbReference type="Pfam" id="PF23445">
    <property type="entry name" value="WHD_SNRNP200"/>
    <property type="match status" value="2"/>
</dbReference>
<dbReference type="GO" id="GO:0000712">
    <property type="term" value="P:resolution of meiotic recombination intermediates"/>
    <property type="evidence" value="ECO:0007669"/>
    <property type="project" value="TreeGrafter"/>
</dbReference>
<protein>
    <recommendedName>
        <fullName evidence="2">RNA helicase</fullName>
        <ecNumber evidence="2">3.6.4.13</ecNumber>
    </recommendedName>
</protein>
<feature type="region of interest" description="Disordered" evidence="10">
    <location>
        <begin position="514"/>
        <end position="534"/>
    </location>
</feature>
<name>A0AA39R8K0_9LECA</name>
<feature type="compositionally biased region" description="Basic and acidic residues" evidence="10">
    <location>
        <begin position="49"/>
        <end position="76"/>
    </location>
</feature>
<dbReference type="FunFam" id="1.10.3380.10:FF:000005">
    <property type="entry name" value="Pre-mRNA splicing helicase, putative"/>
    <property type="match status" value="1"/>
</dbReference>
<dbReference type="InterPro" id="IPR057842">
    <property type="entry name" value="WH_MER3"/>
</dbReference>
<comment type="caution">
    <text evidence="13">The sequence shown here is derived from an EMBL/GenBank/DDBJ whole genome shotgun (WGS) entry which is preliminary data.</text>
</comment>
<dbReference type="Pfam" id="PF00271">
    <property type="entry name" value="Helicase_C"/>
    <property type="match status" value="1"/>
</dbReference>
<dbReference type="InterPro" id="IPR004179">
    <property type="entry name" value="Sec63-dom"/>
</dbReference>
<dbReference type="PIRSF" id="PIRSF039073">
    <property type="entry name" value="BRR2"/>
    <property type="match status" value="1"/>
</dbReference>
<dbReference type="SUPFAM" id="SSF46785">
    <property type="entry name" value="Winged helix' DNA-binding domain"/>
    <property type="match status" value="1"/>
</dbReference>
<evidence type="ECO:0000313" key="14">
    <source>
        <dbReference type="Proteomes" id="UP001166286"/>
    </source>
</evidence>
<dbReference type="Gene3D" id="1.10.3380.10">
    <property type="entry name" value="Sec63 N-terminal domain-like domain"/>
    <property type="match status" value="2"/>
</dbReference>
<dbReference type="Gene3D" id="3.40.50.300">
    <property type="entry name" value="P-loop containing nucleotide triphosphate hydrolases"/>
    <property type="match status" value="4"/>
</dbReference>
<dbReference type="Pfam" id="PF18149">
    <property type="entry name" value="Helicase_PWI"/>
    <property type="match status" value="1"/>
</dbReference>
<dbReference type="InterPro" id="IPR035892">
    <property type="entry name" value="C2_domain_sf"/>
</dbReference>
<keyword evidence="7" id="KW-0067">ATP-binding</keyword>
<dbReference type="InterPro" id="IPR014756">
    <property type="entry name" value="Ig_E-set"/>
</dbReference>
<dbReference type="GO" id="GO:0005524">
    <property type="term" value="F:ATP binding"/>
    <property type="evidence" value="ECO:0007669"/>
    <property type="project" value="UniProtKB-KW"/>
</dbReference>
<dbReference type="FunFam" id="3.40.50.300:FF:000102">
    <property type="entry name" value="RNA helicase, activating signal cointegrator 1"/>
    <property type="match status" value="1"/>
</dbReference>
<dbReference type="SMART" id="SM00973">
    <property type="entry name" value="Sec63"/>
    <property type="match status" value="2"/>
</dbReference>
<evidence type="ECO:0000256" key="1">
    <source>
        <dbReference type="ARBA" id="ARBA00004123"/>
    </source>
</evidence>
<dbReference type="SUPFAM" id="SSF81296">
    <property type="entry name" value="E set domains"/>
    <property type="match status" value="1"/>
</dbReference>
<dbReference type="EMBL" id="JAFEKC020000003">
    <property type="protein sequence ID" value="KAK0516061.1"/>
    <property type="molecule type" value="Genomic_DNA"/>
</dbReference>
<feature type="compositionally biased region" description="Acidic residues" evidence="10">
    <location>
        <begin position="229"/>
        <end position="238"/>
    </location>
</feature>
<dbReference type="FunFam" id="1.10.3380.10:FF:000001">
    <property type="entry name" value="U5 small nuclear ribonucleoprotein helicase"/>
    <property type="match status" value="1"/>
</dbReference>
<dbReference type="FunFam" id="3.40.50.300:FF:000254">
    <property type="entry name" value="U5 small nuclear ribonucleoprotein helicase"/>
    <property type="match status" value="1"/>
</dbReference>
<dbReference type="PROSITE" id="PS51194">
    <property type="entry name" value="HELICASE_CTER"/>
    <property type="match status" value="1"/>
</dbReference>
<sequence>MADPNNISQYKYTAMSNLVLQHDKRFSTRRNDEVTGDPESLAGRINIRDMGSRDNRETAPKQKKKTTDLKDVERGSIQEGQDVLEREQKKRKRGEPQQLRGTGILSAADALVEGLKYRPRTPATRQTYDLILTTTANNLGDVPHEVVRSAADAILETLKDENMKDFDKKKEIDDLLGVTMGSKEFNELVNLGKKITDYNGQDEDVNMDDDENAEEGAELDEKQGVAVVFDEDEDDDEGAAQTFEVRDEDEPSSDEEPDDAEAVEDEVNANGKRGEDPVADTGEDEEMIIDGNIDARSTKKERKPEKNVISVRDIDAYWLQRQIGAIYTDAHIQQAKTQEALQLLSGISEDGEEKPLREIENELMELFDWEHHELVEKLIMNQDKIVWVTRWRRAAEDDTARAALEHEMVAAGHRSILDELEGRNEDEAGAMLKPNKKLKLDLMDIDVPKGLTDGATERKDGALTGGLQPKRLINLENLVFDQGNHLMTNPNVKLPQGSTKRTFKGYEEIHVPAPKARKDASERNNMPTTDLPEWARQGFGTSKELNRIQTKCFPTAFNDDGNMLICAPTGSGKTNVAMLAIIREIGKHRNPETGEIMLDDFKIVYIAPLKALVQEQVGNFGKRLEPYGIRVSELTGDRQLTKQQIADTQIIVTTPEKWDVITRKATDMSYTNLVRLIVIDEIHLLHDDRGPVLESIVSRTIRKIEQTGDPVRLVGLSATLPNYRDVASFLRVDPLNGLFHFDGSYRPCPLRQEFIGITEKKAIKQLKTMNDVCYTKVMEQVGQNKQQLLIFVHSRKETAKTAKYIKDKALEMETIGQILRSDAASREILEEESAQVMDRDLKELMPYGFGIHHAGMSRSDRSSVEDLFADGSLQVLVCTATLAWGVNLPAHTVIIKGTQIYSPEKGSWVELSPQDVLQMLGRAGRPQYDTFGEGIIITTQSEMQYYLSLMNQQLPIESQFVSKLADNLNAEIVLGNVRNRDEGVEWLGYTYLFVRMLRSPGLYSVGAEYEDDDALEQKRVDLIHSAATVLEKSSLVKYDKRTGKLQATELGRIASHYYITHNSMLTYNHHIQPMITPIELFRIFALSDEFKYIPVRQDEKLELAKLLGRVPIPVKESIEEPQAKINVLLQAYISRLKLEGLALMADLVYVTQSAGRILRAMFEICLKKGWSSVAKTALDLCKMAEKRMWPTMTPLRQFPTCPRDIIQKAEKIDVPWSAYFDLDPPRMGELLGMTKSGKIVCGLVQKFPRLEVQAQVQPVTRSMLRVELTITPNFEWDDSVHGLSESFWILVEDCDGEDILFHDQFLLRKDYATAEMNEHLVEFTVPITEPMPPNYFITVLSDRWLQSETKLAVSFEKLVLPERFPAHTQLLDLQPLPVAALKRDDFKALYLRWERFNKIQTQVHSSLFTTNDNVFIGAPTGTGKTVCAEFAILRHWSSPTKGRAVYIAPFQELVDQRLADWSERLGKVAGGKQIVKLTGETTADLKILEKGDLILATPTQWDVLSRQWQRRKNVQTVQLFIADELHMLGGQGGFIYEIIVSRMHYVALQTESNMRIVGLSVSLSNARDIGEWIGATKHTIYNFSPHIRPVPLELHIQSFTIPHFPSLMLAMAKPTYAAILGMAPDKPAMIFVPNRKQTRATALDLLGACVADDDEDRFLHAAIDEIAPLLQRVNETALADSISHGIGYFHEALSTNDKRIVSHLYSIGALQVMVASRDVCWEIDCTAHLVIVMGTQFYEGREHRYIDYPISEILQMFGKASRPLEDNSSKGVLMVGATRREYYKKFLNEALPIESHLQVYMHDAFVSEISTKIIASTQDAVDWATYTYFYRRLLANPSYYGLTDTSHEGLSTHLSELVENTLKDLSEAKIIELDEEDDTVTPLNAAMIAAYYNISFITMQTFLLSLTGRTKLKGILEIVTSATEFESIQIRRHEDHILRRVYDRVPVKMAQPAYESPHFKAFVLLQAHFSRMQLPTDLAKDQEIILSKVLNLLSGCVDVLSSDGHLNAMNAMEMSQMVVQAMWDRDSPLKQIPHFSPEVIKAANEFGAKDIFEFMDLMDPSENKDYEKLVKRLGLDNKQLAQAAAFTNNKYPNIEIDFQVEDPSNIATNSPAYLKITATRGDEDDDDDDREPDTTVHAPFYPLKKMENWWLVVGDESTKNLLAIKRVTIGKKLETKLEFVPTRVGEQELTLYLMCDSYVGVDQDPTFKITAAEGMEEDDEEEEEGDE</sequence>
<feature type="compositionally biased region" description="Acidic residues" evidence="10">
    <location>
        <begin position="200"/>
        <end position="218"/>
    </location>
</feature>
<dbReference type="GO" id="GO:0003724">
    <property type="term" value="F:RNA helicase activity"/>
    <property type="evidence" value="ECO:0007669"/>
    <property type="project" value="UniProtKB-EC"/>
</dbReference>
<dbReference type="GO" id="GO:0003676">
    <property type="term" value="F:nucleic acid binding"/>
    <property type="evidence" value="ECO:0007669"/>
    <property type="project" value="InterPro"/>
</dbReference>
<keyword evidence="6" id="KW-0347">Helicase</keyword>
<dbReference type="FunFam" id="1.10.10.10:FF:000012">
    <property type="entry name" value="U5 small nuclear ribonucleoprotein helicase"/>
    <property type="match status" value="1"/>
</dbReference>
<feature type="region of interest" description="Disordered" evidence="10">
    <location>
        <begin position="49"/>
        <end position="102"/>
    </location>
</feature>
<dbReference type="GO" id="GO:0003678">
    <property type="term" value="F:DNA helicase activity"/>
    <property type="evidence" value="ECO:0007669"/>
    <property type="project" value="TreeGrafter"/>
</dbReference>
<evidence type="ECO:0000259" key="12">
    <source>
        <dbReference type="PROSITE" id="PS51194"/>
    </source>
</evidence>
<feature type="compositionally biased region" description="Acidic residues" evidence="10">
    <location>
        <begin position="246"/>
        <end position="267"/>
    </location>
</feature>
<dbReference type="GO" id="GO:0016787">
    <property type="term" value="F:hydrolase activity"/>
    <property type="evidence" value="ECO:0007669"/>
    <property type="project" value="UniProtKB-KW"/>
</dbReference>
<dbReference type="InterPro" id="IPR003593">
    <property type="entry name" value="AAA+_ATPase"/>
</dbReference>
<dbReference type="FunFam" id="1.10.150.20:FF:000013">
    <property type="entry name" value="U5 small nuclear ribonucleoprotein kDa helicase"/>
    <property type="match status" value="1"/>
</dbReference>
<dbReference type="Gene3D" id="1.10.150.20">
    <property type="entry name" value="5' to 3' exonuclease, C-terminal subdomain"/>
    <property type="match status" value="2"/>
</dbReference>
<dbReference type="SMART" id="SM00487">
    <property type="entry name" value="DEXDc"/>
    <property type="match status" value="2"/>
</dbReference>
<dbReference type="InterPro" id="IPR036390">
    <property type="entry name" value="WH_DNA-bd_sf"/>
</dbReference>
<dbReference type="SMART" id="SM00382">
    <property type="entry name" value="AAA"/>
    <property type="match status" value="2"/>
</dbReference>
<evidence type="ECO:0000256" key="6">
    <source>
        <dbReference type="ARBA" id="ARBA00022806"/>
    </source>
</evidence>
<evidence type="ECO:0000259" key="11">
    <source>
        <dbReference type="PROSITE" id="PS51192"/>
    </source>
</evidence>
<dbReference type="SUPFAM" id="SSF158702">
    <property type="entry name" value="Sec63 N-terminal domain-like"/>
    <property type="match status" value="2"/>
</dbReference>
<dbReference type="InterPro" id="IPR036388">
    <property type="entry name" value="WH-like_DNA-bd_sf"/>
</dbReference>
<dbReference type="SUPFAM" id="SSF52540">
    <property type="entry name" value="P-loop containing nucleoside triphosphate hydrolases"/>
    <property type="match status" value="3"/>
</dbReference>
<dbReference type="CDD" id="cd18021">
    <property type="entry name" value="DEXHc_Brr2_2"/>
    <property type="match status" value="1"/>
</dbReference>
<dbReference type="InterPro" id="IPR027417">
    <property type="entry name" value="P-loop_NTPase"/>
</dbReference>
<dbReference type="FunFam" id="2.60.40.150:FF:000133">
    <property type="entry name" value="Pre-mRNA splicing helicase, putative"/>
    <property type="match status" value="1"/>
</dbReference>
<dbReference type="GO" id="GO:0005682">
    <property type="term" value="C:U5 snRNP"/>
    <property type="evidence" value="ECO:0007669"/>
    <property type="project" value="UniProtKB-ARBA"/>
</dbReference>
<dbReference type="FunFam" id="2.60.40.150:FF:000004">
    <property type="entry name" value="RNA helicase, activating signal cointegrator 1"/>
    <property type="match status" value="1"/>
</dbReference>
<keyword evidence="5" id="KW-0378">Hydrolase</keyword>
<reference evidence="13" key="1">
    <citation type="submission" date="2023-03" db="EMBL/GenBank/DDBJ databases">
        <title>Complete genome of Cladonia borealis.</title>
        <authorList>
            <person name="Park H."/>
        </authorList>
    </citation>
    <scope>NUCLEOTIDE SEQUENCE</scope>
    <source>
        <strain evidence="13">ANT050790</strain>
    </source>
</reference>
<evidence type="ECO:0000256" key="3">
    <source>
        <dbReference type="ARBA" id="ARBA00022737"/>
    </source>
</evidence>
<organism evidence="13 14">
    <name type="scientific">Cladonia borealis</name>
    <dbReference type="NCBI Taxonomy" id="184061"/>
    <lineage>
        <taxon>Eukaryota</taxon>
        <taxon>Fungi</taxon>
        <taxon>Dikarya</taxon>
        <taxon>Ascomycota</taxon>
        <taxon>Pezizomycotina</taxon>
        <taxon>Lecanoromycetes</taxon>
        <taxon>OSLEUM clade</taxon>
        <taxon>Lecanoromycetidae</taxon>
        <taxon>Lecanorales</taxon>
        <taxon>Lecanorineae</taxon>
        <taxon>Cladoniaceae</taxon>
        <taxon>Cladonia</taxon>
    </lineage>
</organism>
<evidence type="ECO:0000256" key="7">
    <source>
        <dbReference type="ARBA" id="ARBA00022840"/>
    </source>
</evidence>
<dbReference type="FunFam" id="3.40.50.300:FF:000062">
    <property type="entry name" value="U5 small nuclear ribonucleoprotein helicase"/>
    <property type="match status" value="1"/>
</dbReference>
<evidence type="ECO:0000256" key="2">
    <source>
        <dbReference type="ARBA" id="ARBA00012552"/>
    </source>
</evidence>
<feature type="domain" description="Helicase ATP-binding" evidence="11">
    <location>
        <begin position="554"/>
        <end position="738"/>
    </location>
</feature>
<dbReference type="SMART" id="SM00490">
    <property type="entry name" value="HELICc"/>
    <property type="match status" value="1"/>
</dbReference>
<feature type="domain" description="Helicase ATP-binding" evidence="11">
    <location>
        <begin position="1405"/>
        <end position="1581"/>
    </location>
</feature>
<dbReference type="CDD" id="cd18795">
    <property type="entry name" value="SF2_C_Ski2"/>
    <property type="match status" value="1"/>
</dbReference>
<dbReference type="FunFam" id="1.10.10.10:FF:000024">
    <property type="entry name" value="U5 small nuclear ribonucleoprotein helicase"/>
    <property type="match status" value="1"/>
</dbReference>
<evidence type="ECO:0000313" key="13">
    <source>
        <dbReference type="EMBL" id="KAK0516061.1"/>
    </source>
</evidence>
<evidence type="ECO:0000256" key="9">
    <source>
        <dbReference type="ARBA" id="ARBA00047984"/>
    </source>
</evidence>
<keyword evidence="14" id="KW-1185">Reference proteome</keyword>
<dbReference type="Pfam" id="PF00270">
    <property type="entry name" value="DEAD"/>
    <property type="match status" value="2"/>
</dbReference>
<evidence type="ECO:0000256" key="5">
    <source>
        <dbReference type="ARBA" id="ARBA00022801"/>
    </source>
</evidence>
<keyword evidence="8" id="KW-0539">Nucleus</keyword>
<keyword evidence="3" id="KW-0677">Repeat</keyword>
<keyword evidence="4" id="KW-0547">Nucleotide-binding</keyword>
<evidence type="ECO:0000256" key="4">
    <source>
        <dbReference type="ARBA" id="ARBA00022741"/>
    </source>
</evidence>